<dbReference type="AlphaFoldDB" id="A0A8D9EIK1"/>
<organism evidence="1">
    <name type="scientific">Cacopsylla melanoneura</name>
    <dbReference type="NCBI Taxonomy" id="428564"/>
    <lineage>
        <taxon>Eukaryota</taxon>
        <taxon>Metazoa</taxon>
        <taxon>Ecdysozoa</taxon>
        <taxon>Arthropoda</taxon>
        <taxon>Hexapoda</taxon>
        <taxon>Insecta</taxon>
        <taxon>Pterygota</taxon>
        <taxon>Neoptera</taxon>
        <taxon>Paraneoptera</taxon>
        <taxon>Hemiptera</taxon>
        <taxon>Sternorrhyncha</taxon>
        <taxon>Psylloidea</taxon>
        <taxon>Psyllidae</taxon>
        <taxon>Psyllinae</taxon>
        <taxon>Cacopsylla</taxon>
    </lineage>
</organism>
<accession>A0A8D9EIK1</accession>
<reference evidence="1" key="1">
    <citation type="submission" date="2021-05" db="EMBL/GenBank/DDBJ databases">
        <authorList>
            <person name="Alioto T."/>
            <person name="Alioto T."/>
            <person name="Gomez Garrido J."/>
        </authorList>
    </citation>
    <scope>NUCLEOTIDE SEQUENCE</scope>
</reference>
<name>A0A8D9EIK1_9HEMI</name>
<dbReference type="EMBL" id="HBUF01535223">
    <property type="protein sequence ID" value="CAG6753075.1"/>
    <property type="molecule type" value="Transcribed_RNA"/>
</dbReference>
<sequence>MQEMLADHIVVQEILADYVVMQEILADYVVGQEILADYVLPNSFGVGSFLGGVDDGVFVVWGKGCGRVDVGVIVLDELYLHHKSICSVSLLACKQYISRTVRAKD</sequence>
<protein>
    <submittedName>
        <fullName evidence="1">Uncharacterized protein</fullName>
    </submittedName>
</protein>
<proteinExistence type="predicted"/>
<evidence type="ECO:0000313" key="1">
    <source>
        <dbReference type="EMBL" id="CAG6753075.1"/>
    </source>
</evidence>